<dbReference type="RefSeq" id="WP_075269146.1">
    <property type="nucleotide sequence ID" value="NZ_CP014332.1"/>
</dbReference>
<dbReference type="Proteomes" id="UP000185473">
    <property type="component" value="Chromosome"/>
</dbReference>
<evidence type="ECO:0000313" key="1">
    <source>
        <dbReference type="EMBL" id="APS41308.1"/>
    </source>
</evidence>
<dbReference type="STRING" id="1631871.FOL01_0449"/>
<dbReference type="InterPro" id="IPR010982">
    <property type="entry name" value="Lambda_DNA-bd_dom_sf"/>
</dbReference>
<keyword evidence="2" id="KW-1185">Reference proteome</keyword>
<dbReference type="Gene3D" id="1.10.260.40">
    <property type="entry name" value="lambda repressor-like DNA-binding domains"/>
    <property type="match status" value="1"/>
</dbReference>
<dbReference type="GO" id="GO:0003677">
    <property type="term" value="F:DNA binding"/>
    <property type="evidence" value="ECO:0007669"/>
    <property type="project" value="InterPro"/>
</dbReference>
<dbReference type="InterPro" id="IPR001387">
    <property type="entry name" value="Cro/C1-type_HTH"/>
</dbReference>
<proteinExistence type="predicted"/>
<dbReference type="OrthoDB" id="5868871at2"/>
<dbReference type="AlphaFoldDB" id="A0A1L6R9Y6"/>
<reference evidence="1 2" key="1">
    <citation type="submission" date="2016-02" db="EMBL/GenBank/DDBJ databases">
        <title>Complete Genome Sequence of Weissella jogaejeotgali FOL01.</title>
        <authorList>
            <person name="Lee J.-H."/>
            <person name="Ku H.-J."/>
        </authorList>
    </citation>
    <scope>NUCLEOTIDE SEQUENCE [LARGE SCALE GENOMIC DNA]</scope>
    <source>
        <strain evidence="1 2">FOL01</strain>
    </source>
</reference>
<dbReference type="KEGG" id="wjo:FOL01_0449"/>
<gene>
    <name evidence="1" type="ORF">FOL01_0449</name>
</gene>
<organism evidence="1 2">
    <name type="scientific">Weissella jogaejeotgali</name>
    <dbReference type="NCBI Taxonomy" id="1631871"/>
    <lineage>
        <taxon>Bacteria</taxon>
        <taxon>Bacillati</taxon>
        <taxon>Bacillota</taxon>
        <taxon>Bacilli</taxon>
        <taxon>Lactobacillales</taxon>
        <taxon>Lactobacillaceae</taxon>
        <taxon>Weissella</taxon>
    </lineage>
</organism>
<dbReference type="CDD" id="cd00093">
    <property type="entry name" value="HTH_XRE"/>
    <property type="match status" value="1"/>
</dbReference>
<protein>
    <submittedName>
        <fullName evidence="1">Phage protein</fullName>
    </submittedName>
</protein>
<dbReference type="EMBL" id="CP014332">
    <property type="protein sequence ID" value="APS41308.1"/>
    <property type="molecule type" value="Genomic_DNA"/>
</dbReference>
<name>A0A1L6R9Y6_9LACO</name>
<evidence type="ECO:0000313" key="2">
    <source>
        <dbReference type="Proteomes" id="UP000185473"/>
    </source>
</evidence>
<sequence>MAVGQYQKWLEPENLALLRGWKMKGLTDEQVAEKIGINPRTLEKWKSQHRQIGQSLKVGKEQANYAIENKLFEKAQKGNITAMIFWLKNNYREKYTDSTLTSEERQANVQKTRKLKAEADLAEARAKEFIEDTSDYNEVQLVFTDRTKKGQDDAD</sequence>
<accession>A0A1L6R9Y6</accession>